<feature type="region of interest" description="Disordered" evidence="6">
    <location>
        <begin position="188"/>
        <end position="227"/>
    </location>
</feature>
<accession>A0A7I8K8W5</accession>
<protein>
    <recommendedName>
        <fullName evidence="4">Formin-like protein</fullName>
    </recommendedName>
</protein>
<keyword evidence="7" id="KW-0812">Transmembrane</keyword>
<dbReference type="PROSITE" id="PS51444">
    <property type="entry name" value="FH2"/>
    <property type="match status" value="1"/>
</dbReference>
<evidence type="ECO:0000256" key="3">
    <source>
        <dbReference type="ARBA" id="ARBA00025793"/>
    </source>
</evidence>
<gene>
    <name evidence="9" type="ORF">SI8410_03004321</name>
</gene>
<organism evidence="9 10">
    <name type="scientific">Spirodela intermedia</name>
    <name type="common">Intermediate duckweed</name>
    <dbReference type="NCBI Taxonomy" id="51605"/>
    <lineage>
        <taxon>Eukaryota</taxon>
        <taxon>Viridiplantae</taxon>
        <taxon>Streptophyta</taxon>
        <taxon>Embryophyta</taxon>
        <taxon>Tracheophyta</taxon>
        <taxon>Spermatophyta</taxon>
        <taxon>Magnoliopsida</taxon>
        <taxon>Liliopsida</taxon>
        <taxon>Araceae</taxon>
        <taxon>Lemnoideae</taxon>
        <taxon>Spirodela</taxon>
    </lineage>
</organism>
<keyword evidence="5" id="KW-0175">Coiled coil</keyword>
<comment type="similarity">
    <text evidence="3">Belongs to the formin-like family. Class-I subfamily.</text>
</comment>
<keyword evidence="2" id="KW-0732">Signal</keyword>
<feature type="compositionally biased region" description="Low complexity" evidence="6">
    <location>
        <begin position="188"/>
        <end position="198"/>
    </location>
</feature>
<feature type="compositionally biased region" description="Polar residues" evidence="6">
    <location>
        <begin position="67"/>
        <end position="77"/>
    </location>
</feature>
<evidence type="ECO:0000313" key="10">
    <source>
        <dbReference type="Proteomes" id="UP000663760"/>
    </source>
</evidence>
<dbReference type="SUPFAM" id="SSF101447">
    <property type="entry name" value="Formin homology 2 domain (FH2 domain)"/>
    <property type="match status" value="1"/>
</dbReference>
<evidence type="ECO:0000313" key="9">
    <source>
        <dbReference type="EMBL" id="CAA7393592.1"/>
    </source>
</evidence>
<evidence type="ECO:0000256" key="5">
    <source>
        <dbReference type="SAM" id="Coils"/>
    </source>
</evidence>
<feature type="compositionally biased region" description="Polar residues" evidence="6">
    <location>
        <begin position="406"/>
        <end position="417"/>
    </location>
</feature>
<feature type="transmembrane region" description="Helical" evidence="7">
    <location>
        <begin position="101"/>
        <end position="123"/>
    </location>
</feature>
<keyword evidence="7" id="KW-0472">Membrane</keyword>
<dbReference type="Proteomes" id="UP000663760">
    <property type="component" value="Chromosome 3"/>
</dbReference>
<dbReference type="AlphaFoldDB" id="A0A7I8K8W5"/>
<evidence type="ECO:0000256" key="2">
    <source>
        <dbReference type="ARBA" id="ARBA00022729"/>
    </source>
</evidence>
<dbReference type="Gene3D" id="1.20.58.2220">
    <property type="entry name" value="Formin, FH2 domain"/>
    <property type="match status" value="1"/>
</dbReference>
<feature type="compositionally biased region" description="Low complexity" evidence="6">
    <location>
        <begin position="306"/>
        <end position="316"/>
    </location>
</feature>
<dbReference type="InterPro" id="IPR027643">
    <property type="entry name" value="Formin-like_plant"/>
</dbReference>
<dbReference type="InterPro" id="IPR042201">
    <property type="entry name" value="FH2_Formin_sf"/>
</dbReference>
<dbReference type="SMART" id="SM00498">
    <property type="entry name" value="FH2"/>
    <property type="match status" value="1"/>
</dbReference>
<dbReference type="PANTHER" id="PTHR23213">
    <property type="entry name" value="FORMIN-RELATED"/>
    <property type="match status" value="1"/>
</dbReference>
<evidence type="ECO:0000256" key="6">
    <source>
        <dbReference type="SAM" id="MobiDB-lite"/>
    </source>
</evidence>
<sequence length="854" mass="93096">MTIAPTTLSTLLVVVIVVVPTLNLLLLVRPSAAAAAADRRILHQPLFPIEWTPPPPENRQVPPATYGQPSSPTVPSQLVPTIAANPSSHTPRRLSGAAWKIVVGVSVAVAAVAVLSLSAFFLYTRKARPPDGSKMLAGEGDHNSDVPPPAVCAAVASDPFYLGTFEPSPRRGSMEVNGSPYLRLKTEQQPSPQLQPLPSVDPTSSGTEVFRAQRRSTTSIAIDSPWDTSFRKSQKELEDCRVESAPCSPLTSSGKRLSSYTPCEVKRVFLPPSRPPPPPPPPPLLSPCPSRPPPPLPARHADCDVPSSEEPSTPAPARRPFRRQWSKPASPADVPIPRPPPPPPLPTRSSPSPPQPPMPGGQAGDRHSDVPPSEAASLPAPARPSARRRWAKPTSPNDILVPVAETESNGDARASTQDGDRGDDDVGNSRKPSLKSLHWDKVRTTSDRAMIWDKLKSSSFQLNEEAFETLFCNSASVASGEGNRGRARPSPKQENRLLDPKKSQNMEILLKAFNVTGEEVSEALLDGNPEELGVELLEALMKMEPTEQEELALRNYAGDPSKLGSAERFLKALLYIPHAYRRIDAMLYRSNFESEVKYLRESFESLEVACEELKKSSLLLKLLDAVLRTGNRMNVGTARGQARAFKLDTLLKLADVKGADRTMTLLHFVVREIIRSECETPNGSWKRDDEGLKLVVGLGKELGNVKKAAGMDSDVLGRYLSNLEQGLEKIRMALQLVGAGPRAKFSEAMEAFQKNAEEEIARIKAAEKRALTLVREVTEYFHGDAAEEEAHPLRIFSVVGDFLSLLERVCKEVEKTRLPGRTIIGSAQPFRMPPALDRPVDGKDDSSNEESPSS</sequence>
<feature type="region of interest" description="Disordered" evidence="6">
    <location>
        <begin position="52"/>
        <end position="77"/>
    </location>
</feature>
<evidence type="ECO:0000256" key="1">
    <source>
        <dbReference type="ARBA" id="ARBA00004167"/>
    </source>
</evidence>
<feature type="compositionally biased region" description="Pro residues" evidence="6">
    <location>
        <begin position="334"/>
        <end position="359"/>
    </location>
</feature>
<dbReference type="OrthoDB" id="1668162at2759"/>
<dbReference type="PANTHER" id="PTHR23213:SF338">
    <property type="entry name" value="FORMIN-LIKE PROTEIN 6"/>
    <property type="match status" value="1"/>
</dbReference>
<feature type="compositionally biased region" description="Pro residues" evidence="6">
    <location>
        <begin position="272"/>
        <end position="297"/>
    </location>
</feature>
<dbReference type="InterPro" id="IPR015425">
    <property type="entry name" value="FH2_Formin"/>
</dbReference>
<dbReference type="GO" id="GO:0051015">
    <property type="term" value="F:actin filament binding"/>
    <property type="evidence" value="ECO:0007669"/>
    <property type="project" value="InterPro"/>
</dbReference>
<feature type="compositionally biased region" description="Low complexity" evidence="6">
    <location>
        <begin position="371"/>
        <end position="384"/>
    </location>
</feature>
<feature type="region of interest" description="Disordered" evidence="6">
    <location>
        <begin position="477"/>
        <end position="497"/>
    </location>
</feature>
<keyword evidence="7" id="KW-1133">Transmembrane helix</keyword>
<evidence type="ECO:0000256" key="4">
    <source>
        <dbReference type="RuleBase" id="RU361260"/>
    </source>
</evidence>
<feature type="region of interest" description="Disordered" evidence="6">
    <location>
        <begin position="239"/>
        <end position="258"/>
    </location>
</feature>
<comment type="subcellular location">
    <subcellularLocation>
        <location evidence="1">Membrane</location>
        <topology evidence="1">Single-pass membrane protein</topology>
    </subcellularLocation>
</comment>
<feature type="domain" description="FH2" evidence="8">
    <location>
        <begin position="424"/>
        <end position="832"/>
    </location>
</feature>
<dbReference type="PRINTS" id="PR01217">
    <property type="entry name" value="PRICHEXTENSN"/>
</dbReference>
<name>A0A7I8K8W5_SPIIN</name>
<feature type="transmembrane region" description="Helical" evidence="7">
    <location>
        <begin position="6"/>
        <end position="28"/>
    </location>
</feature>
<feature type="region of interest" description="Disordered" evidence="6">
    <location>
        <begin position="824"/>
        <end position="854"/>
    </location>
</feature>
<evidence type="ECO:0000259" key="8">
    <source>
        <dbReference type="PROSITE" id="PS51444"/>
    </source>
</evidence>
<evidence type="ECO:0000256" key="7">
    <source>
        <dbReference type="SAM" id="Phobius"/>
    </source>
</evidence>
<dbReference type="Pfam" id="PF02181">
    <property type="entry name" value="FH2"/>
    <property type="match status" value="1"/>
</dbReference>
<reference evidence="9" key="1">
    <citation type="submission" date="2020-02" db="EMBL/GenBank/DDBJ databases">
        <authorList>
            <person name="Scholz U."/>
            <person name="Mascher M."/>
            <person name="Fiebig A."/>
        </authorList>
    </citation>
    <scope>NUCLEOTIDE SEQUENCE</scope>
</reference>
<keyword evidence="10" id="KW-1185">Reference proteome</keyword>
<dbReference type="GO" id="GO:0045010">
    <property type="term" value="P:actin nucleation"/>
    <property type="evidence" value="ECO:0007669"/>
    <property type="project" value="InterPro"/>
</dbReference>
<dbReference type="EMBL" id="LR746266">
    <property type="protein sequence ID" value="CAA7393592.1"/>
    <property type="molecule type" value="Genomic_DNA"/>
</dbReference>
<feature type="compositionally biased region" description="Polar residues" evidence="6">
    <location>
        <begin position="249"/>
        <end position="258"/>
    </location>
</feature>
<feature type="coiled-coil region" evidence="5">
    <location>
        <begin position="749"/>
        <end position="776"/>
    </location>
</feature>
<feature type="region of interest" description="Disordered" evidence="6">
    <location>
        <begin position="270"/>
        <end position="433"/>
    </location>
</feature>
<dbReference type="GO" id="GO:0016020">
    <property type="term" value="C:membrane"/>
    <property type="evidence" value="ECO:0007669"/>
    <property type="project" value="UniProtKB-SubCell"/>
</dbReference>
<proteinExistence type="inferred from homology"/>